<comment type="caution">
    <text evidence="3">The sequence shown here is derived from an EMBL/GenBank/DDBJ whole genome shotgun (WGS) entry which is preliminary data.</text>
</comment>
<dbReference type="Gene3D" id="3.30.70.100">
    <property type="match status" value="1"/>
</dbReference>
<evidence type="ECO:0000256" key="1">
    <source>
        <dbReference type="ARBA" id="ARBA00022723"/>
    </source>
</evidence>
<dbReference type="Proteomes" id="UP000216411">
    <property type="component" value="Unassembled WGS sequence"/>
</dbReference>
<dbReference type="EMBL" id="NOKA02000035">
    <property type="protein sequence ID" value="RDY30528.1"/>
    <property type="molecule type" value="Genomic_DNA"/>
</dbReference>
<evidence type="ECO:0000259" key="2">
    <source>
        <dbReference type="PROSITE" id="PS50846"/>
    </source>
</evidence>
<dbReference type="RefSeq" id="WP_094379133.1">
    <property type="nucleotide sequence ID" value="NZ_NOKA02000035.1"/>
</dbReference>
<evidence type="ECO:0000313" key="3">
    <source>
        <dbReference type="EMBL" id="RDY30528.1"/>
    </source>
</evidence>
<protein>
    <submittedName>
        <fullName evidence="3">Heavy metal transporter</fullName>
    </submittedName>
</protein>
<dbReference type="InterPro" id="IPR006121">
    <property type="entry name" value="HMA_dom"/>
</dbReference>
<dbReference type="InterPro" id="IPR036163">
    <property type="entry name" value="HMA_dom_sf"/>
</dbReference>
<name>A0A371JCW5_9FIRM</name>
<sequence>MKKIYILEDLDCANCAAKIENAINELDIVNKASVTFMTKKLVLDADEDKMEQAIQETVKIVKKIEPDVIMKEK</sequence>
<dbReference type="Pfam" id="PF00403">
    <property type="entry name" value="HMA"/>
    <property type="match status" value="1"/>
</dbReference>
<keyword evidence="1" id="KW-0479">Metal-binding</keyword>
<dbReference type="InterPro" id="IPR017969">
    <property type="entry name" value="Heavy-metal-associated_CS"/>
</dbReference>
<dbReference type="OrthoDB" id="7068874at2"/>
<dbReference type="PROSITE" id="PS01047">
    <property type="entry name" value="HMA_1"/>
    <property type="match status" value="1"/>
</dbReference>
<evidence type="ECO:0000313" key="4">
    <source>
        <dbReference type="Proteomes" id="UP000216411"/>
    </source>
</evidence>
<dbReference type="CDD" id="cd00371">
    <property type="entry name" value="HMA"/>
    <property type="match status" value="1"/>
</dbReference>
<gene>
    <name evidence="3" type="ORF">CG710_014355</name>
</gene>
<reference evidence="3 4" key="1">
    <citation type="journal article" date="2017" name="Genome Announc.">
        <title>Draft Genome Sequence of a Sporulating and Motile Strain of Lachnotalea glycerini Isolated from Water in Quebec City, Canada.</title>
        <authorList>
            <person name="Maheux A.F."/>
            <person name="Boudreau D.K."/>
            <person name="Berube E."/>
            <person name="Boissinot M."/>
            <person name="Raymond F."/>
            <person name="Brodeur S."/>
            <person name="Corbeil J."/>
            <person name="Isabel S."/>
            <person name="Omar R.F."/>
            <person name="Bergeron M.G."/>
        </authorList>
    </citation>
    <scope>NUCLEOTIDE SEQUENCE [LARGE SCALE GENOMIC DNA]</scope>
    <source>
        <strain evidence="3 4">CCRI-19302</strain>
    </source>
</reference>
<dbReference type="AlphaFoldDB" id="A0A371JCW5"/>
<dbReference type="SUPFAM" id="SSF55008">
    <property type="entry name" value="HMA, heavy metal-associated domain"/>
    <property type="match status" value="1"/>
</dbReference>
<proteinExistence type="predicted"/>
<dbReference type="PROSITE" id="PS50846">
    <property type="entry name" value="HMA_2"/>
    <property type="match status" value="1"/>
</dbReference>
<dbReference type="GO" id="GO:0046872">
    <property type="term" value="F:metal ion binding"/>
    <property type="evidence" value="ECO:0007669"/>
    <property type="project" value="UniProtKB-KW"/>
</dbReference>
<organism evidence="3 4">
    <name type="scientific">Lachnotalea glycerini</name>
    <dbReference type="NCBI Taxonomy" id="1763509"/>
    <lineage>
        <taxon>Bacteria</taxon>
        <taxon>Bacillati</taxon>
        <taxon>Bacillota</taxon>
        <taxon>Clostridia</taxon>
        <taxon>Lachnospirales</taxon>
        <taxon>Lachnospiraceae</taxon>
        <taxon>Lachnotalea</taxon>
    </lineage>
</organism>
<keyword evidence="4" id="KW-1185">Reference proteome</keyword>
<feature type="domain" description="HMA" evidence="2">
    <location>
        <begin position="1"/>
        <end position="69"/>
    </location>
</feature>
<accession>A0A371JCW5</accession>